<dbReference type="Pfam" id="PF02446">
    <property type="entry name" value="Glyco_hydro_77"/>
    <property type="match status" value="2"/>
</dbReference>
<evidence type="ECO:0000256" key="7">
    <source>
        <dbReference type="ARBA" id="ARBA00022676"/>
    </source>
</evidence>
<evidence type="ECO:0000256" key="6">
    <source>
        <dbReference type="ARBA" id="ARBA00022490"/>
    </source>
</evidence>
<comment type="catalytic activity">
    <reaction evidence="1">
        <text>Transfers a segment of a (1-&gt;4)-alpha-D-glucan to a new position in an acceptor, which may be glucose or a (1-&gt;4)-alpha-D-glucan.</text>
        <dbReference type="EC" id="2.4.1.25"/>
    </reaction>
</comment>
<keyword evidence="8" id="KW-0808">Transferase</keyword>
<dbReference type="InterPro" id="IPR017853">
    <property type="entry name" value="GH"/>
</dbReference>
<accession>A0A9D1GNK9</accession>
<evidence type="ECO:0000256" key="3">
    <source>
        <dbReference type="ARBA" id="ARBA00005684"/>
    </source>
</evidence>
<evidence type="ECO:0000256" key="2">
    <source>
        <dbReference type="ARBA" id="ARBA00004496"/>
    </source>
</evidence>
<evidence type="ECO:0000256" key="5">
    <source>
        <dbReference type="ARBA" id="ARBA00020295"/>
    </source>
</evidence>
<keyword evidence="7" id="KW-0328">Glycosyltransferase</keyword>
<dbReference type="AlphaFoldDB" id="A0A9D1GNK9"/>
<gene>
    <name evidence="12" type="ORF">IAC35_04055</name>
</gene>
<evidence type="ECO:0000256" key="4">
    <source>
        <dbReference type="ARBA" id="ARBA00012560"/>
    </source>
</evidence>
<evidence type="ECO:0000313" key="13">
    <source>
        <dbReference type="Proteomes" id="UP000886881"/>
    </source>
</evidence>
<evidence type="ECO:0000256" key="9">
    <source>
        <dbReference type="ARBA" id="ARBA00023277"/>
    </source>
</evidence>
<comment type="subcellular location">
    <subcellularLocation>
        <location evidence="2">Cytoplasm</location>
    </subcellularLocation>
</comment>
<proteinExistence type="inferred from homology"/>
<evidence type="ECO:0000313" key="12">
    <source>
        <dbReference type="EMBL" id="HIT47014.1"/>
    </source>
</evidence>
<keyword evidence="9" id="KW-0119">Carbohydrate metabolism</keyword>
<dbReference type="GO" id="GO:0005737">
    <property type="term" value="C:cytoplasm"/>
    <property type="evidence" value="ECO:0007669"/>
    <property type="project" value="UniProtKB-SubCell"/>
</dbReference>
<protein>
    <recommendedName>
        <fullName evidence="5">4-alpha-glucanotransferase</fullName>
        <ecNumber evidence="4">2.4.1.25</ecNumber>
    </recommendedName>
    <alternativeName>
        <fullName evidence="10">Amylomaltase</fullName>
    </alternativeName>
    <alternativeName>
        <fullName evidence="11">Disproportionating enzyme</fullName>
    </alternativeName>
</protein>
<name>A0A9D1GNK9_9BACT</name>
<evidence type="ECO:0000256" key="8">
    <source>
        <dbReference type="ARBA" id="ARBA00022679"/>
    </source>
</evidence>
<dbReference type="EMBL" id="DVLC01000076">
    <property type="protein sequence ID" value="HIT47014.1"/>
    <property type="molecule type" value="Genomic_DNA"/>
</dbReference>
<dbReference type="GO" id="GO:0004134">
    <property type="term" value="F:4-alpha-glucanotransferase activity"/>
    <property type="evidence" value="ECO:0007669"/>
    <property type="project" value="UniProtKB-EC"/>
</dbReference>
<evidence type="ECO:0000256" key="11">
    <source>
        <dbReference type="ARBA" id="ARBA00031501"/>
    </source>
</evidence>
<dbReference type="PANTHER" id="PTHR32518:SF3">
    <property type="entry name" value="4-ALPHA-GLUCANOTRANSFERASE"/>
    <property type="match status" value="1"/>
</dbReference>
<reference evidence="12" key="2">
    <citation type="journal article" date="2021" name="PeerJ">
        <title>Extensive microbial diversity within the chicken gut microbiome revealed by metagenomics and culture.</title>
        <authorList>
            <person name="Gilroy R."/>
            <person name="Ravi A."/>
            <person name="Getino M."/>
            <person name="Pursley I."/>
            <person name="Horton D.L."/>
            <person name="Alikhan N.F."/>
            <person name="Baker D."/>
            <person name="Gharbi K."/>
            <person name="Hall N."/>
            <person name="Watson M."/>
            <person name="Adriaenssens E.M."/>
            <person name="Foster-Nyarko E."/>
            <person name="Jarju S."/>
            <person name="Secka A."/>
            <person name="Antonio M."/>
            <person name="Oren A."/>
            <person name="Chaudhuri R.R."/>
            <person name="La Ragione R."/>
            <person name="Hildebrand F."/>
            <person name="Pallen M.J."/>
        </authorList>
    </citation>
    <scope>NUCLEOTIDE SEQUENCE</scope>
    <source>
        <strain evidence="12">ChiHecec2B26-709</strain>
    </source>
</reference>
<dbReference type="SUPFAM" id="SSF51445">
    <property type="entry name" value="(Trans)glycosidases"/>
    <property type="match status" value="1"/>
</dbReference>
<comment type="similarity">
    <text evidence="3">Belongs to the disproportionating enzyme family.</text>
</comment>
<dbReference type="InterPro" id="IPR003385">
    <property type="entry name" value="Glyco_hydro_77"/>
</dbReference>
<dbReference type="Gene3D" id="3.20.20.80">
    <property type="entry name" value="Glycosidases"/>
    <property type="match status" value="1"/>
</dbReference>
<dbReference type="GO" id="GO:0005975">
    <property type="term" value="P:carbohydrate metabolic process"/>
    <property type="evidence" value="ECO:0007669"/>
    <property type="project" value="InterPro"/>
</dbReference>
<evidence type="ECO:0000256" key="1">
    <source>
        <dbReference type="ARBA" id="ARBA00000439"/>
    </source>
</evidence>
<comment type="caution">
    <text evidence="12">The sequence shown here is derived from an EMBL/GenBank/DDBJ whole genome shotgun (WGS) entry which is preliminary data.</text>
</comment>
<evidence type="ECO:0000256" key="10">
    <source>
        <dbReference type="ARBA" id="ARBA00031423"/>
    </source>
</evidence>
<keyword evidence="6" id="KW-0963">Cytoplasm</keyword>
<organism evidence="12 13">
    <name type="scientific">Candidatus Cryptobacteroides merdipullorum</name>
    <dbReference type="NCBI Taxonomy" id="2840771"/>
    <lineage>
        <taxon>Bacteria</taxon>
        <taxon>Pseudomonadati</taxon>
        <taxon>Bacteroidota</taxon>
        <taxon>Bacteroidia</taxon>
        <taxon>Bacteroidales</taxon>
        <taxon>Candidatus Cryptobacteroides</taxon>
    </lineage>
</organism>
<dbReference type="Proteomes" id="UP000886881">
    <property type="component" value="Unassembled WGS sequence"/>
</dbReference>
<reference evidence="12" key="1">
    <citation type="submission" date="2020-10" db="EMBL/GenBank/DDBJ databases">
        <authorList>
            <person name="Gilroy R."/>
        </authorList>
    </citation>
    <scope>NUCLEOTIDE SEQUENCE</scope>
    <source>
        <strain evidence="12">ChiHecec2B26-709</strain>
    </source>
</reference>
<dbReference type="EC" id="2.4.1.25" evidence="4"/>
<sequence length="624" mass="72690">MQTTFKIEYMTEWGDSLMLLLGGKRYPMNWNDGGIWSVTVKDYRREALKQYGYVVMREGLIWRTEWEPHHASKAAKVIEDKWIDCPIPGCPFPRAHQAPIFDRPGFRGAGTFVPVFSLRSDDDFGIGEFKDLHALVDWAAATGQCIIQMLPVTDTTRKGEWKDSYPYSPVSAFALHPIYMNLQAIGIKKGVKFNKLQQELNSLPEIDWPRVFKAKMDYIRKAFVRRGAKDMQSSAYRKFVEENAGWLPEYAEFCARRDKLEPEYYCWMQYHLDKQFYAEVKYARSKGISFKGDLPIGISGDSAEAYWHPELFNLDSTAGAPPDYFSRDGQNWGFPTYNWEEMAKDNYAWWKARLKKMSRYFDAFRIDHILGFFRIWEIPAGIRSGMAGHFNPALPYSAAEIYNMQLPIDGLFHEDPRNPGMYQPLIAPASQNLPQWQQERFGALYNDFFYHRHNEFWRRNAEKKLPELLSATGMLACGEDLGMVPDCVPGVMEHEKILSLKMRGMEHEGEWRYLSVCATSSHDMETLRMQCQDDPEPWEVRGMLNEFLNSPSMLAIFPIQDWLALDKGLRRPERNEERINEPANPDHKWRFRLHIDLSKLQDASSLNAEIYGLLKDSRRFKDPN</sequence>
<dbReference type="PANTHER" id="PTHR32518">
    <property type="match status" value="1"/>
</dbReference>